<reference evidence="1 2" key="1">
    <citation type="submission" date="2023-07" db="EMBL/GenBank/DDBJ databases">
        <title>Sorghum-associated microbial communities from plants grown in Nebraska, USA.</title>
        <authorList>
            <person name="Schachtman D."/>
        </authorList>
    </citation>
    <scope>NUCLEOTIDE SEQUENCE [LARGE SCALE GENOMIC DNA]</scope>
    <source>
        <strain evidence="1 2">DS1781</strain>
    </source>
</reference>
<gene>
    <name evidence="1" type="ORF">J2739_004280</name>
</gene>
<dbReference type="Gene3D" id="3.90.226.10">
    <property type="entry name" value="2-enoyl-CoA Hydratase, Chain A, domain 1"/>
    <property type="match status" value="1"/>
</dbReference>
<dbReference type="PANTHER" id="PTHR11941:SF54">
    <property type="entry name" value="ENOYL-COA HYDRATASE, MITOCHONDRIAL"/>
    <property type="match status" value="1"/>
</dbReference>
<protein>
    <submittedName>
        <fullName evidence="1">Enoyl-CoA hydratase</fullName>
        <ecNumber evidence="1">4.2.1.17</ecNumber>
    </submittedName>
</protein>
<dbReference type="InterPro" id="IPR001753">
    <property type="entry name" value="Enoyl-CoA_hydra/iso"/>
</dbReference>
<dbReference type="EC" id="4.2.1.17" evidence="1"/>
<dbReference type="Pfam" id="PF00378">
    <property type="entry name" value="ECH_1"/>
    <property type="match status" value="1"/>
</dbReference>
<accession>A0ABU1NJ54</accession>
<dbReference type="EMBL" id="JAVDRF010000011">
    <property type="protein sequence ID" value="MDR6538487.1"/>
    <property type="molecule type" value="Genomic_DNA"/>
</dbReference>
<comment type="caution">
    <text evidence="1">The sequence shown here is derived from an EMBL/GenBank/DDBJ whole genome shotgun (WGS) entry which is preliminary data.</text>
</comment>
<organism evidence="1 2">
    <name type="scientific">Variovorax soli</name>
    <dbReference type="NCBI Taxonomy" id="376815"/>
    <lineage>
        <taxon>Bacteria</taxon>
        <taxon>Pseudomonadati</taxon>
        <taxon>Pseudomonadota</taxon>
        <taxon>Betaproteobacteria</taxon>
        <taxon>Burkholderiales</taxon>
        <taxon>Comamonadaceae</taxon>
        <taxon>Variovorax</taxon>
    </lineage>
</organism>
<dbReference type="RefSeq" id="WP_309905331.1">
    <property type="nucleotide sequence ID" value="NZ_JAVDRF010000011.1"/>
</dbReference>
<dbReference type="CDD" id="cd06558">
    <property type="entry name" value="crotonase-like"/>
    <property type="match status" value="1"/>
</dbReference>
<sequence length="213" mass="22644">MHSLQNLLYKKRAGIAYVTINRPQAMNALSHTALEELRSVMEDARADPVVQGVIVTGAGDKAFGTGSDLSESTSISAVDAQAFTRSGRRAFDLIEHLGKPVIAAMNGFASGEGCELAMACTLRLATAHVRFGGPEAKAFVRGFGGTQRLLRLVGKGRALQLILTADTIDATEAHRNGLVNEIVDADQLIPRAETILGRMALDTPSSESKRAIT</sequence>
<keyword evidence="1" id="KW-0456">Lyase</keyword>
<dbReference type="GO" id="GO:0004300">
    <property type="term" value="F:enoyl-CoA hydratase activity"/>
    <property type="evidence" value="ECO:0007669"/>
    <property type="project" value="UniProtKB-EC"/>
</dbReference>
<proteinExistence type="predicted"/>
<evidence type="ECO:0000313" key="2">
    <source>
        <dbReference type="Proteomes" id="UP001184230"/>
    </source>
</evidence>
<dbReference type="Proteomes" id="UP001184230">
    <property type="component" value="Unassembled WGS sequence"/>
</dbReference>
<evidence type="ECO:0000313" key="1">
    <source>
        <dbReference type="EMBL" id="MDR6538487.1"/>
    </source>
</evidence>
<dbReference type="SUPFAM" id="SSF52096">
    <property type="entry name" value="ClpP/crotonase"/>
    <property type="match status" value="1"/>
</dbReference>
<keyword evidence="2" id="KW-1185">Reference proteome</keyword>
<dbReference type="InterPro" id="IPR029045">
    <property type="entry name" value="ClpP/crotonase-like_dom_sf"/>
</dbReference>
<name>A0ABU1NJ54_9BURK</name>
<dbReference type="PANTHER" id="PTHR11941">
    <property type="entry name" value="ENOYL-COA HYDRATASE-RELATED"/>
    <property type="match status" value="1"/>
</dbReference>